<dbReference type="InterPro" id="IPR008936">
    <property type="entry name" value="Rho_GTPase_activation_prot"/>
</dbReference>
<dbReference type="PANTHER" id="PTHR46150:SF3">
    <property type="entry name" value="RHO GTPASE-ACTIVATING PROTEIN 100F"/>
    <property type="match status" value="1"/>
</dbReference>
<dbReference type="InterPro" id="IPR000198">
    <property type="entry name" value="RhoGAP_dom"/>
</dbReference>
<evidence type="ECO:0000259" key="3">
    <source>
        <dbReference type="PROSITE" id="PS50004"/>
    </source>
</evidence>
<dbReference type="InterPro" id="IPR035892">
    <property type="entry name" value="C2_domain_sf"/>
</dbReference>
<feature type="region of interest" description="Disordered" evidence="2">
    <location>
        <begin position="1"/>
        <end position="164"/>
    </location>
</feature>
<dbReference type="Gene3D" id="2.60.40.150">
    <property type="entry name" value="C2 domain"/>
    <property type="match status" value="1"/>
</dbReference>
<feature type="domain" description="Rho-GAP" evidence="4">
    <location>
        <begin position="568"/>
        <end position="772"/>
    </location>
</feature>
<feature type="region of interest" description="Disordered" evidence="2">
    <location>
        <begin position="339"/>
        <end position="369"/>
    </location>
</feature>
<evidence type="ECO:0000256" key="1">
    <source>
        <dbReference type="ARBA" id="ARBA00022468"/>
    </source>
</evidence>
<dbReference type="GO" id="GO:0046578">
    <property type="term" value="P:regulation of Ras protein signal transduction"/>
    <property type="evidence" value="ECO:0007669"/>
    <property type="project" value="TreeGrafter"/>
</dbReference>
<feature type="compositionally biased region" description="Low complexity" evidence="2">
    <location>
        <begin position="310"/>
        <end position="326"/>
    </location>
</feature>
<protein>
    <submittedName>
        <fullName evidence="5">Uncharacterized protein</fullName>
    </submittedName>
</protein>
<dbReference type="STRING" id="282301.A0A267FC53"/>
<dbReference type="SMART" id="SM00324">
    <property type="entry name" value="RhoGAP"/>
    <property type="match status" value="1"/>
</dbReference>
<dbReference type="EMBL" id="NIVC01001170">
    <property type="protein sequence ID" value="PAA71348.1"/>
    <property type="molecule type" value="Genomic_DNA"/>
</dbReference>
<dbReference type="InterPro" id="IPR052118">
    <property type="entry name" value="Rho-GAP_regulator"/>
</dbReference>
<dbReference type="Gene3D" id="1.10.555.10">
    <property type="entry name" value="Rho GTPase activation protein"/>
    <property type="match status" value="1"/>
</dbReference>
<feature type="compositionally biased region" description="Low complexity" evidence="2">
    <location>
        <begin position="22"/>
        <end position="33"/>
    </location>
</feature>
<evidence type="ECO:0000313" key="5">
    <source>
        <dbReference type="EMBL" id="PAA71348.1"/>
    </source>
</evidence>
<organism evidence="5 6">
    <name type="scientific">Macrostomum lignano</name>
    <dbReference type="NCBI Taxonomy" id="282301"/>
    <lineage>
        <taxon>Eukaryota</taxon>
        <taxon>Metazoa</taxon>
        <taxon>Spiralia</taxon>
        <taxon>Lophotrochozoa</taxon>
        <taxon>Platyhelminthes</taxon>
        <taxon>Rhabditophora</taxon>
        <taxon>Macrostomorpha</taxon>
        <taxon>Macrostomida</taxon>
        <taxon>Macrostomidae</taxon>
        <taxon>Macrostomum</taxon>
    </lineage>
</organism>
<proteinExistence type="predicted"/>
<dbReference type="SUPFAM" id="SSF48350">
    <property type="entry name" value="GTPase activation domain, GAP"/>
    <property type="match status" value="1"/>
</dbReference>
<evidence type="ECO:0000259" key="4">
    <source>
        <dbReference type="PROSITE" id="PS50238"/>
    </source>
</evidence>
<dbReference type="PROSITE" id="PS50004">
    <property type="entry name" value="C2"/>
    <property type="match status" value="1"/>
</dbReference>
<feature type="domain" description="C2" evidence="3">
    <location>
        <begin position="409"/>
        <end position="524"/>
    </location>
</feature>
<dbReference type="GO" id="GO:0016477">
    <property type="term" value="P:cell migration"/>
    <property type="evidence" value="ECO:0007669"/>
    <property type="project" value="TreeGrafter"/>
</dbReference>
<dbReference type="PANTHER" id="PTHR46150">
    <property type="entry name" value="RHO GTPASE-ACTIVATING PROTEIN 100F"/>
    <property type="match status" value="1"/>
</dbReference>
<dbReference type="GO" id="GO:0007165">
    <property type="term" value="P:signal transduction"/>
    <property type="evidence" value="ECO:0007669"/>
    <property type="project" value="InterPro"/>
</dbReference>
<dbReference type="InterPro" id="IPR000008">
    <property type="entry name" value="C2_dom"/>
</dbReference>
<comment type="caution">
    <text evidence="5">The sequence shown here is derived from an EMBL/GenBank/DDBJ whole genome shotgun (WGS) entry which is preliminary data.</text>
</comment>
<feature type="compositionally biased region" description="Low complexity" evidence="2">
    <location>
        <begin position="56"/>
        <end position="80"/>
    </location>
</feature>
<dbReference type="PROSITE" id="PS50238">
    <property type="entry name" value="RHOGAP"/>
    <property type="match status" value="1"/>
</dbReference>
<keyword evidence="1" id="KW-0343">GTPase activation</keyword>
<dbReference type="Pfam" id="PF25336">
    <property type="entry name" value="C2_SYDE"/>
    <property type="match status" value="1"/>
</dbReference>
<feature type="compositionally biased region" description="Low complexity" evidence="2">
    <location>
        <begin position="784"/>
        <end position="794"/>
    </location>
</feature>
<keyword evidence="6" id="KW-1185">Reference proteome</keyword>
<evidence type="ECO:0000313" key="6">
    <source>
        <dbReference type="Proteomes" id="UP000215902"/>
    </source>
</evidence>
<dbReference type="SUPFAM" id="SSF49562">
    <property type="entry name" value="C2 domain (Calcium/lipid-binding domain, CaLB)"/>
    <property type="match status" value="1"/>
</dbReference>
<name>A0A267FC53_9PLAT</name>
<reference evidence="5 6" key="1">
    <citation type="submission" date="2017-06" db="EMBL/GenBank/DDBJ databases">
        <title>A platform for efficient transgenesis in Macrostomum lignano, a flatworm model organism for stem cell research.</title>
        <authorList>
            <person name="Berezikov E."/>
        </authorList>
    </citation>
    <scope>NUCLEOTIDE SEQUENCE [LARGE SCALE GENOMIC DNA]</scope>
    <source>
        <strain evidence="5">DV1</strain>
        <tissue evidence="5">Whole organism</tissue>
    </source>
</reference>
<evidence type="ECO:0000256" key="2">
    <source>
        <dbReference type="SAM" id="MobiDB-lite"/>
    </source>
</evidence>
<dbReference type="Proteomes" id="UP000215902">
    <property type="component" value="Unassembled WGS sequence"/>
</dbReference>
<dbReference type="InterPro" id="IPR057459">
    <property type="entry name" value="SYDE1/2_C2"/>
</dbReference>
<dbReference type="GO" id="GO:0097060">
    <property type="term" value="C:synaptic membrane"/>
    <property type="evidence" value="ECO:0007669"/>
    <property type="project" value="TreeGrafter"/>
</dbReference>
<feature type="compositionally biased region" description="Low complexity" evidence="2">
    <location>
        <begin position="87"/>
        <end position="107"/>
    </location>
</feature>
<dbReference type="GO" id="GO:0030030">
    <property type="term" value="P:cell projection organization"/>
    <property type="evidence" value="ECO:0007669"/>
    <property type="project" value="TreeGrafter"/>
</dbReference>
<dbReference type="Pfam" id="PF00620">
    <property type="entry name" value="RhoGAP"/>
    <property type="match status" value="1"/>
</dbReference>
<accession>A0A267FC53</accession>
<sequence length="834" mass="93372">MSVRQPRQKQQPQQPPPPPLSQPLQPHQLLLQQEDSNDSGLSSEASAYSRDVLEGNPNYQYQQQHQKPQHFFQQQQLLQQRAVHFGPPSSARPRLQQQRRLPRTPSTDTQLSSHSLQRGQQAINSTSSWNQPQRQEYSSDSELHQSYSTRRAGGSGGGYASADEGTDFYHRQQQLQAPPPLPTNALHPQRQRFASGSFELDRGLAGLAISGDAAVDYAAGFAGYQGNGPLAAGPPASDYRYYFPYSATQQQQQQQQQQRDRRLATAAGNLQFAAVYGNSADGSNNSLNSVQHKQQQHSYAVDEYGRRIKPPQSQQPQQHHPLSSGSWRQLSADCLKQQPVPYDLSSPTYNHHQQQQQLRPTPPPSRQDVANLGASAVQKFRVKDWELARFAAKVNRLEFRPCPTERRQTAQQQQFGLPAAELPGVDGVIRVHVIAGVGLHSSHAVLRDLYCLTELDSARTARSMIRTSTDCFEWDEQFDLFASGARTLGFLLYQWDPKCKHRLCFYGSISLSGLFVALRQRGTRSEKLALGLEPRGELYVELTHFTIGEVMCRTQPHRAAAAASSFGSPIELAAKRDRQSVPSIVRRCIDEVENRGLDVPGIYRLCGSNKSKMALREAFEQQQQQQQPRSSGVDLSAEKVPDIHAVTGVLKDYLREMPEPLFTNALYRMLIDALAVQIPGDPRGGAKLMLSILDCLPPVNQETLLLLLDHLKRVALRSSVNKMTIDQLSTCLAPMLLYPSPQAARQMDPRLLQLDRMIEVLRFIMQIWMESNDPAESHSRGSRRQQQQQQQRSSMPSNVARSADVGSGSERRNRTSGAEPQRHNSLGGGEFDRV</sequence>
<dbReference type="OrthoDB" id="120383at2759"/>
<feature type="region of interest" description="Disordered" evidence="2">
    <location>
        <begin position="774"/>
        <end position="834"/>
    </location>
</feature>
<dbReference type="GO" id="GO:0005096">
    <property type="term" value="F:GTPase activator activity"/>
    <property type="evidence" value="ECO:0007669"/>
    <property type="project" value="UniProtKB-KW"/>
</dbReference>
<feature type="region of interest" description="Disordered" evidence="2">
    <location>
        <begin position="309"/>
        <end position="328"/>
    </location>
</feature>
<dbReference type="AlphaFoldDB" id="A0A267FC53"/>
<feature type="compositionally biased region" description="Polar residues" evidence="2">
    <location>
        <begin position="108"/>
        <end position="140"/>
    </location>
</feature>
<gene>
    <name evidence="5" type="ORF">BOX15_Mlig001957g1</name>
</gene>